<dbReference type="EMBL" id="LNQE01001861">
    <property type="protein sequence ID" value="KUG04051.1"/>
    <property type="molecule type" value="Genomic_DNA"/>
</dbReference>
<feature type="region of interest" description="Disordered" evidence="1">
    <location>
        <begin position="164"/>
        <end position="196"/>
    </location>
</feature>
<dbReference type="AlphaFoldDB" id="A0A0W8E6Q6"/>
<name>A0A0W8E6Q6_9ZZZZ</name>
<evidence type="ECO:0000256" key="1">
    <source>
        <dbReference type="SAM" id="MobiDB-lite"/>
    </source>
</evidence>
<reference evidence="2" key="1">
    <citation type="journal article" date="2015" name="Proc. Natl. Acad. Sci. U.S.A.">
        <title>Networks of energetic and metabolic interactions define dynamics in microbial communities.</title>
        <authorList>
            <person name="Embree M."/>
            <person name="Liu J.K."/>
            <person name="Al-Bassam M.M."/>
            <person name="Zengler K."/>
        </authorList>
    </citation>
    <scope>NUCLEOTIDE SEQUENCE</scope>
</reference>
<proteinExistence type="predicted"/>
<organism evidence="2">
    <name type="scientific">hydrocarbon metagenome</name>
    <dbReference type="NCBI Taxonomy" id="938273"/>
    <lineage>
        <taxon>unclassified sequences</taxon>
        <taxon>metagenomes</taxon>
        <taxon>ecological metagenomes</taxon>
    </lineage>
</organism>
<evidence type="ECO:0000313" key="2">
    <source>
        <dbReference type="EMBL" id="KUG04051.1"/>
    </source>
</evidence>
<comment type="caution">
    <text evidence="2">The sequence shown here is derived from an EMBL/GenBank/DDBJ whole genome shotgun (WGS) entry which is preliminary data.</text>
</comment>
<protein>
    <recommendedName>
        <fullName evidence="3">Senescence domain-containing protein</fullName>
    </recommendedName>
</protein>
<gene>
    <name evidence="2" type="ORF">ASZ90_018577</name>
</gene>
<sequence length="196" mass="20581">MSMFGMAVKGSVTLIADGLDLVIRKSAQAVGKKYGEKDYIHTASEIGSGTIRASETTVKTLTDVIDGGLEAGIGYLSKDQDKKQIGVNRTKSAGQELVEGIGKGLIYTFKEGARTTGSAVQAGKYYARGNKDLAVRELARSKALAKKLGKTVAVGLLAFGPVDPTQKEDLGTSDGVTVKSLKKGGRSLPLRQSRSS</sequence>
<accession>A0A0W8E6Q6</accession>
<evidence type="ECO:0008006" key="3">
    <source>
        <dbReference type="Google" id="ProtNLM"/>
    </source>
</evidence>